<comment type="caution">
    <text evidence="1">The sequence shown here is derived from an EMBL/GenBank/DDBJ whole genome shotgun (WGS) entry which is preliminary data.</text>
</comment>
<sequence length="115" mass="13152">MMLKESSRSIYRKRTSDGGYLRFEESESRSRRLPSMSLEKKIWQTKLQGKMEQDLSILSMSSTAIATKILFIMPCDFGCQVEPLSCSQLDFATIIHMKSGIVISGHPFSEIYQFT</sequence>
<gene>
    <name evidence="1" type="ORF">V6N12_057445</name>
</gene>
<protein>
    <submittedName>
        <fullName evidence="1">Uncharacterized protein</fullName>
    </submittedName>
</protein>
<keyword evidence="2" id="KW-1185">Reference proteome</keyword>
<evidence type="ECO:0000313" key="1">
    <source>
        <dbReference type="EMBL" id="KAK8514544.1"/>
    </source>
</evidence>
<accession>A0ABR2C6J8</accession>
<evidence type="ECO:0000313" key="2">
    <source>
        <dbReference type="Proteomes" id="UP001472677"/>
    </source>
</evidence>
<dbReference type="EMBL" id="JBBPBM010000066">
    <property type="protein sequence ID" value="KAK8514544.1"/>
    <property type="molecule type" value="Genomic_DNA"/>
</dbReference>
<organism evidence="1 2">
    <name type="scientific">Hibiscus sabdariffa</name>
    <name type="common">roselle</name>
    <dbReference type="NCBI Taxonomy" id="183260"/>
    <lineage>
        <taxon>Eukaryota</taxon>
        <taxon>Viridiplantae</taxon>
        <taxon>Streptophyta</taxon>
        <taxon>Embryophyta</taxon>
        <taxon>Tracheophyta</taxon>
        <taxon>Spermatophyta</taxon>
        <taxon>Magnoliopsida</taxon>
        <taxon>eudicotyledons</taxon>
        <taxon>Gunneridae</taxon>
        <taxon>Pentapetalae</taxon>
        <taxon>rosids</taxon>
        <taxon>malvids</taxon>
        <taxon>Malvales</taxon>
        <taxon>Malvaceae</taxon>
        <taxon>Malvoideae</taxon>
        <taxon>Hibiscus</taxon>
    </lineage>
</organism>
<dbReference type="Proteomes" id="UP001472677">
    <property type="component" value="Unassembled WGS sequence"/>
</dbReference>
<reference evidence="1 2" key="1">
    <citation type="journal article" date="2024" name="G3 (Bethesda)">
        <title>Genome assembly of Hibiscus sabdariffa L. provides insights into metabolisms of medicinal natural products.</title>
        <authorList>
            <person name="Kim T."/>
        </authorList>
    </citation>
    <scope>NUCLEOTIDE SEQUENCE [LARGE SCALE GENOMIC DNA]</scope>
    <source>
        <strain evidence="1">TK-2024</strain>
        <tissue evidence="1">Old leaves</tissue>
    </source>
</reference>
<name>A0ABR2C6J8_9ROSI</name>
<proteinExistence type="predicted"/>